<dbReference type="SUPFAM" id="SSF47226">
    <property type="entry name" value="Histidine-containing phosphotransfer domain, HPT domain"/>
    <property type="match status" value="1"/>
</dbReference>
<dbReference type="PROSITE" id="PS50894">
    <property type="entry name" value="HPT"/>
    <property type="match status" value="1"/>
</dbReference>
<dbReference type="AlphaFoldDB" id="A0A0E9LVS1"/>
<feature type="domain" description="HPt" evidence="5">
    <location>
        <begin position="162"/>
        <end position="259"/>
    </location>
</feature>
<dbReference type="InterPro" id="IPR001789">
    <property type="entry name" value="Sig_transdc_resp-reg_receiver"/>
</dbReference>
<evidence type="ECO:0000256" key="3">
    <source>
        <dbReference type="PROSITE-ProRule" id="PRU00169"/>
    </source>
</evidence>
<dbReference type="GO" id="GO:0004672">
    <property type="term" value="F:protein kinase activity"/>
    <property type="evidence" value="ECO:0007669"/>
    <property type="project" value="UniProtKB-ARBA"/>
</dbReference>
<dbReference type="InterPro" id="IPR036641">
    <property type="entry name" value="HPT_dom_sf"/>
</dbReference>
<comment type="caution">
    <text evidence="6">The sequence shown here is derived from an EMBL/GenBank/DDBJ whole genome shotgun (WGS) entry which is preliminary data.</text>
</comment>
<dbReference type="OrthoDB" id="9790442at2"/>
<dbReference type="Proteomes" id="UP000032900">
    <property type="component" value="Unassembled WGS sequence"/>
</dbReference>
<dbReference type="InterPro" id="IPR011006">
    <property type="entry name" value="CheY-like_superfamily"/>
</dbReference>
<dbReference type="Pfam" id="PF00072">
    <property type="entry name" value="Response_reg"/>
    <property type="match status" value="1"/>
</dbReference>
<accession>A0A0E9LVS1</accession>
<dbReference type="PANTHER" id="PTHR44591:SF3">
    <property type="entry name" value="RESPONSE REGULATORY DOMAIN-CONTAINING PROTEIN"/>
    <property type="match status" value="1"/>
</dbReference>
<dbReference type="SMART" id="SM00448">
    <property type="entry name" value="REC"/>
    <property type="match status" value="1"/>
</dbReference>
<dbReference type="Gene3D" id="3.40.50.2300">
    <property type="match status" value="1"/>
</dbReference>
<evidence type="ECO:0000259" key="5">
    <source>
        <dbReference type="PROSITE" id="PS50894"/>
    </source>
</evidence>
<feature type="modified residue" description="4-aspartylphosphate" evidence="3">
    <location>
        <position position="75"/>
    </location>
</feature>
<feature type="modified residue" description="Phosphohistidine" evidence="2">
    <location>
        <position position="201"/>
    </location>
</feature>
<dbReference type="Pfam" id="PF01627">
    <property type="entry name" value="Hpt"/>
    <property type="match status" value="1"/>
</dbReference>
<dbReference type="PROSITE" id="PS50110">
    <property type="entry name" value="RESPONSE_REGULATORY"/>
    <property type="match status" value="1"/>
</dbReference>
<evidence type="ECO:0000313" key="6">
    <source>
        <dbReference type="EMBL" id="GAO29226.1"/>
    </source>
</evidence>
<proteinExistence type="predicted"/>
<dbReference type="InterPro" id="IPR008207">
    <property type="entry name" value="Sig_transdc_His_kin_Hpt_dom"/>
</dbReference>
<gene>
    <name evidence="6" type="ORF">JCM15548_11393</name>
</gene>
<feature type="domain" description="Response regulatory" evidence="4">
    <location>
        <begin position="26"/>
        <end position="141"/>
    </location>
</feature>
<organism evidence="6 7">
    <name type="scientific">Geofilum rubicundum JCM 15548</name>
    <dbReference type="NCBI Taxonomy" id="1236989"/>
    <lineage>
        <taxon>Bacteria</taxon>
        <taxon>Pseudomonadati</taxon>
        <taxon>Bacteroidota</taxon>
        <taxon>Bacteroidia</taxon>
        <taxon>Marinilabiliales</taxon>
        <taxon>Marinilabiliaceae</taxon>
        <taxon>Geofilum</taxon>
    </lineage>
</organism>
<protein>
    <submittedName>
        <fullName evidence="6">DNA-binding response regulator</fullName>
    </submittedName>
</protein>
<keyword evidence="1 3" id="KW-0597">Phosphoprotein</keyword>
<reference evidence="6 7" key="1">
    <citation type="journal article" date="2015" name="Microbes Environ.">
        <title>Distribution and evolution of nitrogen fixation genes in the phylum bacteroidetes.</title>
        <authorList>
            <person name="Inoue J."/>
            <person name="Oshima K."/>
            <person name="Suda W."/>
            <person name="Sakamoto M."/>
            <person name="Iino T."/>
            <person name="Noda S."/>
            <person name="Hongoh Y."/>
            <person name="Hattori M."/>
            <person name="Ohkuma M."/>
        </authorList>
    </citation>
    <scope>NUCLEOTIDE SEQUENCE [LARGE SCALE GENOMIC DNA]</scope>
    <source>
        <strain evidence="6">JCM 15548</strain>
    </source>
</reference>
<dbReference type="CDD" id="cd17546">
    <property type="entry name" value="REC_hyHK_CKI1_RcsC-like"/>
    <property type="match status" value="1"/>
</dbReference>
<dbReference type="GO" id="GO:0003677">
    <property type="term" value="F:DNA binding"/>
    <property type="evidence" value="ECO:0007669"/>
    <property type="project" value="UniProtKB-KW"/>
</dbReference>
<sequence length="262" mass="28978">MSYKKVEGASGTQESLVGKDSLDSGVVWMADDDALILNLGASILKKHNVEHRVFTNGLELLKTFDKEKPDVIFLDMRMPGMSGLEVCERIRHRTGRLIKIYALTAQVLHNEQTELLEKGFDGIVMKPFREADLLASLEGMGPSSDGLIEVDVSGLAKMAGDNVEEIADILAIVKEETAKDLVAMKSALADQDHENLVLLVHRLAGRVGQVGARNYALDLRDAERTLRESPAPVDKVEIDRLARMGYGFIRTLEDMLQTTYKV</sequence>
<evidence type="ECO:0000256" key="2">
    <source>
        <dbReference type="PROSITE-ProRule" id="PRU00110"/>
    </source>
</evidence>
<dbReference type="EMBL" id="BAZW01000007">
    <property type="protein sequence ID" value="GAO29226.1"/>
    <property type="molecule type" value="Genomic_DNA"/>
</dbReference>
<keyword evidence="7" id="KW-1185">Reference proteome</keyword>
<dbReference type="InterPro" id="IPR050595">
    <property type="entry name" value="Bact_response_regulator"/>
</dbReference>
<evidence type="ECO:0000313" key="7">
    <source>
        <dbReference type="Proteomes" id="UP000032900"/>
    </source>
</evidence>
<evidence type="ECO:0000259" key="4">
    <source>
        <dbReference type="PROSITE" id="PS50110"/>
    </source>
</evidence>
<dbReference type="GO" id="GO:0000160">
    <property type="term" value="P:phosphorelay signal transduction system"/>
    <property type="evidence" value="ECO:0007669"/>
    <property type="project" value="InterPro"/>
</dbReference>
<evidence type="ECO:0000256" key="1">
    <source>
        <dbReference type="ARBA" id="ARBA00022553"/>
    </source>
</evidence>
<dbReference type="RefSeq" id="WP_062123268.1">
    <property type="nucleotide sequence ID" value="NZ_BAZW01000007.1"/>
</dbReference>
<dbReference type="PANTHER" id="PTHR44591">
    <property type="entry name" value="STRESS RESPONSE REGULATOR PROTEIN 1"/>
    <property type="match status" value="1"/>
</dbReference>
<dbReference type="SUPFAM" id="SSF52172">
    <property type="entry name" value="CheY-like"/>
    <property type="match status" value="1"/>
</dbReference>
<keyword evidence="6" id="KW-0238">DNA-binding</keyword>
<dbReference type="Gene3D" id="1.20.120.160">
    <property type="entry name" value="HPT domain"/>
    <property type="match status" value="1"/>
</dbReference>
<dbReference type="STRING" id="1236989.JCM15548_11393"/>
<name>A0A0E9LVS1_9BACT</name>